<keyword evidence="1" id="KW-0812">Transmembrane</keyword>
<keyword evidence="1" id="KW-0472">Membrane</keyword>
<proteinExistence type="predicted"/>
<reference evidence="2" key="2">
    <citation type="submission" date="2023-06" db="EMBL/GenBank/DDBJ databases">
        <authorList>
            <person name="Swenson N.G."/>
            <person name="Wegrzyn J.L."/>
            <person name="Mcevoy S.L."/>
        </authorList>
    </citation>
    <scope>NUCLEOTIDE SEQUENCE</scope>
    <source>
        <strain evidence="2">NS2018</strain>
        <tissue evidence="2">Leaf</tissue>
    </source>
</reference>
<dbReference type="Proteomes" id="UP001168877">
    <property type="component" value="Unassembled WGS sequence"/>
</dbReference>
<gene>
    <name evidence="2" type="ORF">LWI29_014210</name>
</gene>
<sequence>MFWSSYAIVAHLAGRHTTNRVKIINQRMVLQGFITYAMWAMIGAFLAGTCAVLLHSDKKLAISVCVVPIAVVVFAWIGLPASGFSFMETATIANNIEEKYSFEILDSVYSAAADGDINKLQEHAKRLDQILTPNGNTILHIHITA</sequence>
<feature type="transmembrane region" description="Helical" evidence="1">
    <location>
        <begin position="33"/>
        <end position="54"/>
    </location>
</feature>
<keyword evidence="1" id="KW-1133">Transmembrane helix</keyword>
<feature type="transmembrane region" description="Helical" evidence="1">
    <location>
        <begin position="60"/>
        <end position="79"/>
    </location>
</feature>
<evidence type="ECO:0000313" key="2">
    <source>
        <dbReference type="EMBL" id="KAK0604291.1"/>
    </source>
</evidence>
<reference evidence="2" key="1">
    <citation type="journal article" date="2022" name="Plant J.">
        <title>Strategies of tolerance reflected in two North American maple genomes.</title>
        <authorList>
            <person name="McEvoy S.L."/>
            <person name="Sezen U.U."/>
            <person name="Trouern-Trend A."/>
            <person name="McMahon S.M."/>
            <person name="Schaberg P.G."/>
            <person name="Yang J."/>
            <person name="Wegrzyn J.L."/>
            <person name="Swenson N.G."/>
        </authorList>
    </citation>
    <scope>NUCLEOTIDE SEQUENCE</scope>
    <source>
        <strain evidence="2">NS2018</strain>
    </source>
</reference>
<evidence type="ECO:0000256" key="1">
    <source>
        <dbReference type="SAM" id="Phobius"/>
    </source>
</evidence>
<dbReference type="AlphaFoldDB" id="A0AA39ST19"/>
<comment type="caution">
    <text evidence="2">The sequence shown here is derived from an EMBL/GenBank/DDBJ whole genome shotgun (WGS) entry which is preliminary data.</text>
</comment>
<protein>
    <submittedName>
        <fullName evidence="2">Uncharacterized protein</fullName>
    </submittedName>
</protein>
<organism evidence="2 3">
    <name type="scientific">Acer saccharum</name>
    <name type="common">Sugar maple</name>
    <dbReference type="NCBI Taxonomy" id="4024"/>
    <lineage>
        <taxon>Eukaryota</taxon>
        <taxon>Viridiplantae</taxon>
        <taxon>Streptophyta</taxon>
        <taxon>Embryophyta</taxon>
        <taxon>Tracheophyta</taxon>
        <taxon>Spermatophyta</taxon>
        <taxon>Magnoliopsida</taxon>
        <taxon>eudicotyledons</taxon>
        <taxon>Gunneridae</taxon>
        <taxon>Pentapetalae</taxon>
        <taxon>rosids</taxon>
        <taxon>malvids</taxon>
        <taxon>Sapindales</taxon>
        <taxon>Sapindaceae</taxon>
        <taxon>Hippocastanoideae</taxon>
        <taxon>Acereae</taxon>
        <taxon>Acer</taxon>
    </lineage>
</organism>
<keyword evidence="3" id="KW-1185">Reference proteome</keyword>
<accession>A0AA39ST19</accession>
<dbReference type="EMBL" id="JAUESC010000002">
    <property type="protein sequence ID" value="KAK0604291.1"/>
    <property type="molecule type" value="Genomic_DNA"/>
</dbReference>
<evidence type="ECO:0000313" key="3">
    <source>
        <dbReference type="Proteomes" id="UP001168877"/>
    </source>
</evidence>
<name>A0AA39ST19_ACESA</name>